<feature type="domain" description="Cupin type-2" evidence="1">
    <location>
        <begin position="39"/>
        <end position="104"/>
    </location>
</feature>
<dbReference type="InterPro" id="IPR013096">
    <property type="entry name" value="Cupin_2"/>
</dbReference>
<dbReference type="InterPro" id="IPR014710">
    <property type="entry name" value="RmlC-like_jellyroll"/>
</dbReference>
<dbReference type="Pfam" id="PF07883">
    <property type="entry name" value="Cupin_2"/>
    <property type="match status" value="1"/>
</dbReference>
<dbReference type="PANTHER" id="PTHR36114:SF1">
    <property type="entry name" value="16.7 KDA PROTEIN IN WHIE LOCUS"/>
    <property type="match status" value="1"/>
</dbReference>
<dbReference type="Gene3D" id="2.60.120.10">
    <property type="entry name" value="Jelly Rolls"/>
    <property type="match status" value="1"/>
</dbReference>
<accession>M1QA52</accession>
<gene>
    <name evidence="2" type="ORF">FLSS-2_0009</name>
</gene>
<proteinExistence type="predicted"/>
<dbReference type="PANTHER" id="PTHR36114">
    <property type="entry name" value="16.7 KDA PROTEIN IN WHIE LOCUS"/>
    <property type="match status" value="1"/>
</dbReference>
<reference evidence="2" key="1">
    <citation type="journal article" date="2013" name="Syst. Appl. Microbiol.">
        <title>New insights into the archaeal diversity of a hypersaline microbial mat obtained by a metagenomic approach.</title>
        <authorList>
            <person name="Lopez-Lopez A."/>
            <person name="Richter M."/>
            <person name="Pena A."/>
            <person name="Tamames J."/>
            <person name="Rossello-Mora R."/>
        </authorList>
    </citation>
    <scope>NUCLEOTIDE SEQUENCE</scope>
</reference>
<dbReference type="SUPFAM" id="SSF51182">
    <property type="entry name" value="RmlC-like cupins"/>
    <property type="match status" value="1"/>
</dbReference>
<dbReference type="CDD" id="cd02214">
    <property type="entry name" value="cupin_MJ1618"/>
    <property type="match status" value="1"/>
</dbReference>
<organism evidence="2">
    <name type="scientific">uncultured organism</name>
    <dbReference type="NCBI Taxonomy" id="155900"/>
    <lineage>
        <taxon>unclassified sequences</taxon>
        <taxon>environmental samples</taxon>
    </lineage>
</organism>
<evidence type="ECO:0000259" key="1">
    <source>
        <dbReference type="Pfam" id="PF07883"/>
    </source>
</evidence>
<protein>
    <submittedName>
        <fullName evidence="2">Protein containing Cupin 2, conserved barrel domain protein</fullName>
    </submittedName>
</protein>
<dbReference type="InterPro" id="IPR011051">
    <property type="entry name" value="RmlC_Cupin_sf"/>
</dbReference>
<evidence type="ECO:0000313" key="2">
    <source>
        <dbReference type="EMBL" id="AGF92848.1"/>
    </source>
</evidence>
<dbReference type="InterPro" id="IPR052044">
    <property type="entry name" value="PKS_Associated_Protein"/>
</dbReference>
<dbReference type="AlphaFoldDB" id="M1QA52"/>
<dbReference type="EMBL" id="JX684074">
    <property type="protein sequence ID" value="AGF92848.1"/>
    <property type="molecule type" value="Genomic_DNA"/>
</dbReference>
<name>M1QA52_9ZZZZ</name>
<sequence length="119" mass="13009">MQVVEKDSVEPTILASGEVIYELIGGGDREEDANHSLAFVELDEGESTEPHFHEESEETYYVLQGRGEVTVDGEVFQLARGQACLIQPGEVHEITGLEGGLRFLAVSVPAWTPDDSYSV</sequence>